<dbReference type="AlphaFoldDB" id="A0A1Y3P250"/>
<sequence length="108" mass="11889">MSHSPPLPRYIPLSQPGQDKSVFLLDSEAPLKDLQACAELRVSLVTRFLDTLINMKPTDADENDLVAIASTAHLLMLEACDVHRVIEKRLWASGEAAFSGCEPERQSA</sequence>
<comment type="caution">
    <text evidence="1">The sequence shown here is derived from an EMBL/GenBank/DDBJ whole genome shotgun (WGS) entry which is preliminary data.</text>
</comment>
<dbReference type="Proteomes" id="UP000195440">
    <property type="component" value="Unassembled WGS sequence"/>
</dbReference>
<gene>
    <name evidence="1" type="ORF">AUC60_10580</name>
</gene>
<name>A0A1Y3P250_9PSED</name>
<evidence type="ECO:0000313" key="2">
    <source>
        <dbReference type="Proteomes" id="UP000195440"/>
    </source>
</evidence>
<evidence type="ECO:0008006" key="3">
    <source>
        <dbReference type="Google" id="ProtNLM"/>
    </source>
</evidence>
<evidence type="ECO:0000313" key="1">
    <source>
        <dbReference type="EMBL" id="OUM73890.1"/>
    </source>
</evidence>
<proteinExistence type="predicted"/>
<keyword evidence="2" id="KW-1185">Reference proteome</keyword>
<organism evidence="1 2">
    <name type="scientific">Pseudomonas caspiana</name>
    <dbReference type="NCBI Taxonomy" id="1451454"/>
    <lineage>
        <taxon>Bacteria</taxon>
        <taxon>Pseudomonadati</taxon>
        <taxon>Pseudomonadota</taxon>
        <taxon>Gammaproteobacteria</taxon>
        <taxon>Pseudomonadales</taxon>
        <taxon>Pseudomonadaceae</taxon>
        <taxon>Pseudomonas</taxon>
    </lineage>
</organism>
<accession>A0A1Y3P250</accession>
<protein>
    <recommendedName>
        <fullName evidence="3">DUF3077 domain-containing protein</fullName>
    </recommendedName>
</protein>
<reference evidence="1 2" key="1">
    <citation type="journal article" date="2017" name="Syst. Appl. Microbiol.">
        <title>Pseudomonas caspiana sp. nov., a citrus pathogen in the Pseudomonas syringae phylogenetic group.</title>
        <authorList>
            <person name="Busquets A."/>
            <person name="Gomila M."/>
            <person name="Beiki F."/>
            <person name="Mulet M."/>
            <person name="Rahimian H."/>
            <person name="Garcia-Valdes E."/>
            <person name="Lalucat J."/>
        </authorList>
    </citation>
    <scope>NUCLEOTIDE SEQUENCE [LARGE SCALE GENOMIC DNA]</scope>
    <source>
        <strain evidence="1 2">FBF102</strain>
    </source>
</reference>
<dbReference type="OrthoDB" id="6983223at2"/>
<dbReference type="EMBL" id="LOHF01000007">
    <property type="protein sequence ID" value="OUM73890.1"/>
    <property type="molecule type" value="Genomic_DNA"/>
</dbReference>
<dbReference type="RefSeq" id="WP_087266532.1">
    <property type="nucleotide sequence ID" value="NZ_JBJGBV010000009.1"/>
</dbReference>